<dbReference type="Pfam" id="PF13230">
    <property type="entry name" value="GATase_4"/>
    <property type="match status" value="1"/>
</dbReference>
<gene>
    <name evidence="2" type="ORF">GCM10011348_19780</name>
</gene>
<proteinExistence type="predicted"/>
<evidence type="ECO:0000313" key="3">
    <source>
        <dbReference type="Proteomes" id="UP000599578"/>
    </source>
</evidence>
<dbReference type="AlphaFoldDB" id="A0A917ZEV0"/>
<accession>A0A917ZEV0</accession>
<keyword evidence="1" id="KW-0315">Glutamine amidotransferase</keyword>
<keyword evidence="3" id="KW-1185">Reference proteome</keyword>
<reference evidence="2 3" key="1">
    <citation type="journal article" date="2014" name="Int. J. Syst. Evol. Microbiol.">
        <title>Complete genome sequence of Corynebacterium casei LMG S-19264T (=DSM 44701T), isolated from a smear-ripened cheese.</title>
        <authorList>
            <consortium name="US DOE Joint Genome Institute (JGI-PGF)"/>
            <person name="Walter F."/>
            <person name="Albersmeier A."/>
            <person name="Kalinowski J."/>
            <person name="Ruckert C."/>
        </authorList>
    </citation>
    <scope>NUCLEOTIDE SEQUENCE [LARGE SCALE GENOMIC DNA]</scope>
    <source>
        <strain evidence="2 3">CGMCC 1.7286</strain>
    </source>
</reference>
<comment type="caution">
    <text evidence="2">The sequence shown here is derived from an EMBL/GenBank/DDBJ whole genome shotgun (WGS) entry which is preliminary data.</text>
</comment>
<name>A0A917ZEV0_9GAMM</name>
<evidence type="ECO:0000256" key="1">
    <source>
        <dbReference type="ARBA" id="ARBA00022962"/>
    </source>
</evidence>
<dbReference type="InterPro" id="IPR026869">
    <property type="entry name" value="EgtC-like"/>
</dbReference>
<dbReference type="Gene3D" id="3.60.20.10">
    <property type="entry name" value="Glutamine Phosphoribosylpyrophosphate, subunit 1, domain 1"/>
    <property type="match status" value="1"/>
</dbReference>
<dbReference type="RefSeq" id="WP_188860420.1">
    <property type="nucleotide sequence ID" value="NZ_BMLT01000004.1"/>
</dbReference>
<protein>
    <submittedName>
        <fullName evidence="2">Uncharacterized protein</fullName>
    </submittedName>
</protein>
<dbReference type="SUPFAM" id="SSF56235">
    <property type="entry name" value="N-terminal nucleophile aminohydrolases (Ntn hydrolases)"/>
    <property type="match status" value="1"/>
</dbReference>
<dbReference type="EMBL" id="BMLT01000004">
    <property type="protein sequence ID" value="GGO81232.1"/>
    <property type="molecule type" value="Genomic_DNA"/>
</dbReference>
<dbReference type="InterPro" id="IPR029055">
    <property type="entry name" value="Ntn_hydrolases_N"/>
</dbReference>
<sequence>MSTLFALSRDLAAPVGPESISGPVGDMPAQGLACYDGADALLIRDVHSAGLIEHFLQRYRRDCRLLLLRRSLPAADAELADSQPFARELEGRSHLFVFEGSLAGLDDGRKYPTSPYAPIGDTVAERAFCVLMARMRALWQDGKPLPEVRLAVVTDFAARMRPLGLANFLYCDSELLFVHGHHRADDTDLSGLFVSAGAGELRVASRPQRSGDWQPIEPGEVLMIRGAEILERVPPVILWSQIEDGL</sequence>
<dbReference type="Proteomes" id="UP000599578">
    <property type="component" value="Unassembled WGS sequence"/>
</dbReference>
<evidence type="ECO:0000313" key="2">
    <source>
        <dbReference type="EMBL" id="GGO81232.1"/>
    </source>
</evidence>
<organism evidence="2 3">
    <name type="scientific">Marinobacterium nitratireducens</name>
    <dbReference type="NCBI Taxonomy" id="518897"/>
    <lineage>
        <taxon>Bacteria</taxon>
        <taxon>Pseudomonadati</taxon>
        <taxon>Pseudomonadota</taxon>
        <taxon>Gammaproteobacteria</taxon>
        <taxon>Oceanospirillales</taxon>
        <taxon>Oceanospirillaceae</taxon>
        <taxon>Marinobacterium</taxon>
    </lineage>
</organism>